<keyword evidence="9" id="KW-1185">Reference proteome</keyword>
<evidence type="ECO:0000256" key="3">
    <source>
        <dbReference type="ARBA" id="ARBA00022989"/>
    </source>
</evidence>
<dbReference type="Pfam" id="PF00003">
    <property type="entry name" value="7tm_3"/>
    <property type="match status" value="1"/>
</dbReference>
<evidence type="ECO:0000256" key="5">
    <source>
        <dbReference type="SAM" id="Phobius"/>
    </source>
</evidence>
<dbReference type="AlphaFoldDB" id="A0A1Y2B7J3"/>
<keyword evidence="4 5" id="KW-0472">Membrane</keyword>
<protein>
    <recommendedName>
        <fullName evidence="7">G-protein coupled receptors family 3 profile domain-containing protein</fullName>
    </recommendedName>
</protein>
<feature type="transmembrane region" description="Helical" evidence="5">
    <location>
        <begin position="534"/>
        <end position="556"/>
    </location>
</feature>
<dbReference type="Proteomes" id="UP000193920">
    <property type="component" value="Unassembled WGS sequence"/>
</dbReference>
<dbReference type="GO" id="GO:0016020">
    <property type="term" value="C:membrane"/>
    <property type="evidence" value="ECO:0007669"/>
    <property type="project" value="UniProtKB-SubCell"/>
</dbReference>
<organism evidence="8 9">
    <name type="scientific">Neocallimastix californiae</name>
    <dbReference type="NCBI Taxonomy" id="1754190"/>
    <lineage>
        <taxon>Eukaryota</taxon>
        <taxon>Fungi</taxon>
        <taxon>Fungi incertae sedis</taxon>
        <taxon>Chytridiomycota</taxon>
        <taxon>Chytridiomycota incertae sedis</taxon>
        <taxon>Neocallimastigomycetes</taxon>
        <taxon>Neocallimastigales</taxon>
        <taxon>Neocallimastigaceae</taxon>
        <taxon>Neocallimastix</taxon>
    </lineage>
</organism>
<feature type="transmembrane region" description="Helical" evidence="5">
    <location>
        <begin position="657"/>
        <end position="676"/>
    </location>
</feature>
<name>A0A1Y2B7J3_9FUNG</name>
<sequence length="706" mass="83022">MFCFIKFIYIFLILVNFTKYIKNEVINILMQKPDMDWLQFTNEDFSLINNYFKTLSANDKELQNIEIKFTYFNFAPNEKLRYRQQSLLYLITINEMLKTSNSTYDMMIMDDRLLFSDTSFTESYVLEKDWNLRKVHHNYLKISDYINLNDTSLAHHNPNILNEGILRNDLYGLPYELDFDVLYYFNSTINLNSIPNLNELSWDELMVFKNSIGSSNFPINAGLYDDDELINLFIEYVSEKYNLTEEKKKKSETDFYEIFYNKNSKELYESFRNFIHDFTGFDSFNTKISSAFDKFCNEKNSFFKGKASYYTKIALKNKDISTFLLPKLFTVINEKYLVINKYSKVKKEILVKIALQLTSKKMQLFKYDKFYTIPTFDMKKISLDKDILSFCEKDKWLCSSLGKINAIHIKQFFGGKFSAPFLLVRINIPVYIENYVRTNNITDTALIFKNIKELYMTTPNGIDKNSIILLIFMGIFTLLSLYIMLLVYEYRKNPYLKVISPRFSNLIILGFIMCINSLLFNVQIHSVTKCKVQLIYEVIYNDFIILPMLVITFRIFFIYRNKSRISFGKKLNNNRLSIFIAVVVLITIIFCLITINKTEFRIITLGDLRYVRFPICYYKNETFNLVIASYYLIIVACIIILVCYSGKAAKLFRLNKFIVIFGVIVIIDLVMSKLLFRLTKILFSLSSSSALPSSLPSSPSSSYNSQ</sequence>
<gene>
    <name evidence="8" type="ORF">LY90DRAFT_673807</name>
</gene>
<evidence type="ECO:0000256" key="1">
    <source>
        <dbReference type="ARBA" id="ARBA00004141"/>
    </source>
</evidence>
<evidence type="ECO:0000313" key="8">
    <source>
        <dbReference type="EMBL" id="ORY30656.1"/>
    </source>
</evidence>
<evidence type="ECO:0000256" key="6">
    <source>
        <dbReference type="SAM" id="SignalP"/>
    </source>
</evidence>
<keyword evidence="2 5" id="KW-0812">Transmembrane</keyword>
<dbReference type="SUPFAM" id="SSF53850">
    <property type="entry name" value="Periplasmic binding protein-like II"/>
    <property type="match status" value="1"/>
</dbReference>
<dbReference type="OrthoDB" id="2150267at2759"/>
<keyword evidence="6" id="KW-0732">Signal</keyword>
<comment type="caution">
    <text evidence="8">The sequence shown here is derived from an EMBL/GenBank/DDBJ whole genome shotgun (WGS) entry which is preliminary data.</text>
</comment>
<evidence type="ECO:0000313" key="9">
    <source>
        <dbReference type="Proteomes" id="UP000193920"/>
    </source>
</evidence>
<reference evidence="8 9" key="1">
    <citation type="submission" date="2016-08" db="EMBL/GenBank/DDBJ databases">
        <title>A Parts List for Fungal Cellulosomes Revealed by Comparative Genomics.</title>
        <authorList>
            <consortium name="DOE Joint Genome Institute"/>
            <person name="Haitjema C.H."/>
            <person name="Gilmore S.P."/>
            <person name="Henske J.K."/>
            <person name="Solomon K.V."/>
            <person name="De Groot R."/>
            <person name="Kuo A."/>
            <person name="Mondo S.J."/>
            <person name="Salamov A.A."/>
            <person name="Labutti K."/>
            <person name="Zhao Z."/>
            <person name="Chiniquy J."/>
            <person name="Barry K."/>
            <person name="Brewer H.M."/>
            <person name="Purvine S.O."/>
            <person name="Wright A.T."/>
            <person name="Boxma B."/>
            <person name="Van Alen T."/>
            <person name="Hackstein J.H."/>
            <person name="Baker S.E."/>
            <person name="Grigoriev I.V."/>
            <person name="O'Malley M.A."/>
        </authorList>
    </citation>
    <scope>NUCLEOTIDE SEQUENCE [LARGE SCALE GENOMIC DNA]</scope>
    <source>
        <strain evidence="8 9">G1</strain>
    </source>
</reference>
<feature type="signal peptide" evidence="6">
    <location>
        <begin position="1"/>
        <end position="23"/>
    </location>
</feature>
<evidence type="ECO:0000256" key="4">
    <source>
        <dbReference type="ARBA" id="ARBA00023136"/>
    </source>
</evidence>
<feature type="domain" description="G-protein coupled receptors family 3 profile" evidence="7">
    <location>
        <begin position="465"/>
        <end position="668"/>
    </location>
</feature>
<feature type="transmembrane region" description="Helical" evidence="5">
    <location>
        <begin position="627"/>
        <end position="645"/>
    </location>
</feature>
<feature type="chain" id="PRO_5012801970" description="G-protein coupled receptors family 3 profile domain-containing protein" evidence="6">
    <location>
        <begin position="24"/>
        <end position="706"/>
    </location>
</feature>
<dbReference type="InterPro" id="IPR017978">
    <property type="entry name" value="GPCR_3_C"/>
</dbReference>
<proteinExistence type="predicted"/>
<evidence type="ECO:0000259" key="7">
    <source>
        <dbReference type="Pfam" id="PF00003"/>
    </source>
</evidence>
<evidence type="ECO:0000256" key="2">
    <source>
        <dbReference type="ARBA" id="ARBA00022692"/>
    </source>
</evidence>
<dbReference type="EMBL" id="MCOG01000173">
    <property type="protein sequence ID" value="ORY30656.1"/>
    <property type="molecule type" value="Genomic_DNA"/>
</dbReference>
<feature type="transmembrane region" description="Helical" evidence="5">
    <location>
        <begin position="467"/>
        <end position="491"/>
    </location>
</feature>
<accession>A0A1Y2B7J3</accession>
<comment type="subcellular location">
    <subcellularLocation>
        <location evidence="1">Membrane</location>
        <topology evidence="1">Multi-pass membrane protein</topology>
    </subcellularLocation>
</comment>
<feature type="transmembrane region" description="Helical" evidence="5">
    <location>
        <begin position="576"/>
        <end position="595"/>
    </location>
</feature>
<keyword evidence="3 5" id="KW-1133">Transmembrane helix</keyword>
<dbReference type="GO" id="GO:0004930">
    <property type="term" value="F:G protein-coupled receptor activity"/>
    <property type="evidence" value="ECO:0007669"/>
    <property type="project" value="InterPro"/>
</dbReference>
<dbReference type="Gene3D" id="3.40.190.10">
    <property type="entry name" value="Periplasmic binding protein-like II"/>
    <property type="match status" value="1"/>
</dbReference>
<feature type="transmembrane region" description="Helical" evidence="5">
    <location>
        <begin position="503"/>
        <end position="522"/>
    </location>
</feature>